<protein>
    <submittedName>
        <fullName evidence="2">Uncharacterized protein</fullName>
    </submittedName>
</protein>
<dbReference type="EMBL" id="CAKKNE010000006">
    <property type="protein sequence ID" value="CAH0380362.1"/>
    <property type="molecule type" value="Genomic_DNA"/>
</dbReference>
<feature type="transmembrane region" description="Helical" evidence="1">
    <location>
        <begin position="118"/>
        <end position="137"/>
    </location>
</feature>
<dbReference type="EMBL" id="CAKKNE010000003">
    <property type="protein sequence ID" value="CAH0370213.1"/>
    <property type="molecule type" value="Genomic_DNA"/>
</dbReference>
<dbReference type="Proteomes" id="UP000789595">
    <property type="component" value="Unassembled WGS sequence"/>
</dbReference>
<evidence type="ECO:0000256" key="1">
    <source>
        <dbReference type="SAM" id="Phobius"/>
    </source>
</evidence>
<evidence type="ECO:0000313" key="2">
    <source>
        <dbReference type="EMBL" id="CAE0689681.1"/>
    </source>
</evidence>
<name>A0A7S3ZPC8_9STRA</name>
<organism evidence="2">
    <name type="scientific">Pelagomonas calceolata</name>
    <dbReference type="NCBI Taxonomy" id="35677"/>
    <lineage>
        <taxon>Eukaryota</taxon>
        <taxon>Sar</taxon>
        <taxon>Stramenopiles</taxon>
        <taxon>Ochrophyta</taxon>
        <taxon>Pelagophyceae</taxon>
        <taxon>Pelagomonadales</taxon>
        <taxon>Pelagomonadaceae</taxon>
        <taxon>Pelagomonas</taxon>
    </lineage>
</organism>
<feature type="transmembrane region" description="Helical" evidence="1">
    <location>
        <begin position="37"/>
        <end position="57"/>
    </location>
</feature>
<feature type="transmembrane region" description="Helical" evidence="1">
    <location>
        <begin position="88"/>
        <end position="106"/>
    </location>
</feature>
<keyword evidence="1" id="KW-0812">Transmembrane</keyword>
<keyword evidence="1" id="KW-0472">Membrane</keyword>
<sequence length="261" mass="27482">MRRISNFHDPLEAASLIPNALVSSLDGLVFGNKRRNFSSICIFVYGAGLAFCGFFAARYPTESLAMMADAWDVQLDAANPAAAFSRHVLAIGGIHLSAWGIGCMCLAPSSAAPRTKKLAAFLNLIAAILAAACSAYHPEAIAAPRCAASSAAAAKCVKTAAMWYLPVAVVAGLGVLFADAGPRLVRLDATRAILLDGAVDNARRGAARITRVDSRADLVEYASPRVLDRHSKLVPKADARTAAEYAGMVDEEPPSTPKKQQ</sequence>
<dbReference type="EMBL" id="HBIW01006166">
    <property type="protein sequence ID" value="CAE0689681.1"/>
    <property type="molecule type" value="Transcribed_RNA"/>
</dbReference>
<feature type="transmembrane region" description="Helical" evidence="1">
    <location>
        <begin position="161"/>
        <end position="178"/>
    </location>
</feature>
<keyword evidence="1" id="KW-1133">Transmembrane helix</keyword>
<accession>A0A7S3ZPC8</accession>
<keyword evidence="5" id="KW-1185">Reference proteome</keyword>
<evidence type="ECO:0000313" key="3">
    <source>
        <dbReference type="EMBL" id="CAH0370213.1"/>
    </source>
</evidence>
<proteinExistence type="predicted"/>
<dbReference type="AlphaFoldDB" id="A0A7S3ZPC8"/>
<gene>
    <name evidence="2" type="ORF">PCAL00307_LOCUS5116</name>
    <name evidence="3" type="ORF">PECAL_3P00860</name>
    <name evidence="4" type="ORF">PECAL_6P20100</name>
</gene>
<reference evidence="2" key="1">
    <citation type="submission" date="2021-01" db="EMBL/GenBank/DDBJ databases">
        <authorList>
            <person name="Corre E."/>
            <person name="Pelletier E."/>
            <person name="Niang G."/>
            <person name="Scheremetjew M."/>
            <person name="Finn R."/>
            <person name="Kale V."/>
            <person name="Holt S."/>
            <person name="Cochrane G."/>
            <person name="Meng A."/>
            <person name="Brown T."/>
            <person name="Cohen L."/>
        </authorList>
    </citation>
    <scope>NUCLEOTIDE SEQUENCE</scope>
    <source>
        <strain evidence="2">CCMP1756</strain>
    </source>
</reference>
<evidence type="ECO:0000313" key="5">
    <source>
        <dbReference type="Proteomes" id="UP000789595"/>
    </source>
</evidence>
<reference evidence="3" key="2">
    <citation type="submission" date="2021-11" db="EMBL/GenBank/DDBJ databases">
        <authorList>
            <consortium name="Genoscope - CEA"/>
            <person name="William W."/>
        </authorList>
    </citation>
    <scope>NUCLEOTIDE SEQUENCE</scope>
</reference>
<evidence type="ECO:0000313" key="4">
    <source>
        <dbReference type="EMBL" id="CAH0380362.1"/>
    </source>
</evidence>